<dbReference type="GeneID" id="29001720"/>
<dbReference type="Pfam" id="PF11937">
    <property type="entry name" value="DUF3455"/>
    <property type="match status" value="1"/>
</dbReference>
<protein>
    <recommendedName>
        <fullName evidence="4">Secreted effector protein</fullName>
    </recommendedName>
</protein>
<proteinExistence type="predicted"/>
<evidence type="ECO:0000256" key="1">
    <source>
        <dbReference type="SAM" id="SignalP"/>
    </source>
</evidence>
<name>A0A167QYC4_PHYB8</name>
<reference evidence="3" key="1">
    <citation type="submission" date="2015-06" db="EMBL/GenBank/DDBJ databases">
        <title>Expansion of signal transduction pathways in fungi by whole-genome duplication.</title>
        <authorList>
            <consortium name="DOE Joint Genome Institute"/>
            <person name="Corrochano L.M."/>
            <person name="Kuo A."/>
            <person name="Marcet-Houben M."/>
            <person name="Polaino S."/>
            <person name="Salamov A."/>
            <person name="Villalobos J.M."/>
            <person name="Alvarez M.I."/>
            <person name="Avalos J."/>
            <person name="Benito E.P."/>
            <person name="Benoit I."/>
            <person name="Burger G."/>
            <person name="Camino L.P."/>
            <person name="Canovas D."/>
            <person name="Cerda-Olmedo E."/>
            <person name="Cheng J.-F."/>
            <person name="Dominguez A."/>
            <person name="Elias M."/>
            <person name="Eslava A.P."/>
            <person name="Glaser F."/>
            <person name="Grimwood J."/>
            <person name="Gutierrez G."/>
            <person name="Heitman J."/>
            <person name="Henrissat B."/>
            <person name="Iturriaga E.A."/>
            <person name="Lang B.F."/>
            <person name="Lavin J.L."/>
            <person name="Lee S."/>
            <person name="Li W."/>
            <person name="Lindquist E."/>
            <person name="Lopez-Garcia S."/>
            <person name="Luque E.M."/>
            <person name="Marcos A.T."/>
            <person name="Martin J."/>
            <person name="McCluskey K."/>
            <person name="Medina H.R."/>
            <person name="Miralles-Duran A."/>
            <person name="Miyazaki A."/>
            <person name="Munoz-Torres E."/>
            <person name="Oguiza J.A."/>
            <person name="Ohm R."/>
            <person name="Olmedo M."/>
            <person name="Orejas M."/>
            <person name="Ortiz-Castellanos L."/>
            <person name="Pisabarro A.G."/>
            <person name="Rodriguez-Romero J."/>
            <person name="Ruiz-Herrera J."/>
            <person name="Ruiz-Vazquez R."/>
            <person name="Sanz C."/>
            <person name="Schackwitz W."/>
            <person name="Schmutz J."/>
            <person name="Shahriari M."/>
            <person name="Shelest E."/>
            <person name="Silva-Franco F."/>
            <person name="Soanes D."/>
            <person name="Syed K."/>
            <person name="Tagua V.G."/>
            <person name="Talbot N.J."/>
            <person name="Thon M."/>
            <person name="De vries R.P."/>
            <person name="Wiebenga A."/>
            <person name="Yadav J.S."/>
            <person name="Braun E.L."/>
            <person name="Baker S."/>
            <person name="Garre V."/>
            <person name="Horwitz B."/>
            <person name="Torres-Martinez S."/>
            <person name="Idnurm A."/>
            <person name="Herrera-Estrella A."/>
            <person name="Gabaldon T."/>
            <person name="Grigoriev I.V."/>
        </authorList>
    </citation>
    <scope>NUCLEOTIDE SEQUENCE [LARGE SCALE GENOMIC DNA]</scope>
    <source>
        <strain evidence="3">NRRL 1555(-)</strain>
    </source>
</reference>
<dbReference type="InterPro" id="IPR021851">
    <property type="entry name" value="DUF3455"/>
</dbReference>
<dbReference type="RefSeq" id="XP_018298507.1">
    <property type="nucleotide sequence ID" value="XM_018440814.1"/>
</dbReference>
<feature type="chain" id="PRO_5007891736" description="Secreted effector protein" evidence="1">
    <location>
        <begin position="20"/>
        <end position="252"/>
    </location>
</feature>
<dbReference type="OrthoDB" id="1859733at2759"/>
<keyword evidence="1" id="KW-0732">Signal</keyword>
<dbReference type="EMBL" id="KV440971">
    <property type="protein sequence ID" value="OAD80467.1"/>
    <property type="molecule type" value="Genomic_DNA"/>
</dbReference>
<evidence type="ECO:0000313" key="3">
    <source>
        <dbReference type="Proteomes" id="UP000077315"/>
    </source>
</evidence>
<accession>A0A167QYC4</accession>
<evidence type="ECO:0008006" key="4">
    <source>
        <dbReference type="Google" id="ProtNLM"/>
    </source>
</evidence>
<dbReference type="VEuPathDB" id="FungiDB:PHYBLDRAFT_61516"/>
<keyword evidence="3" id="KW-1185">Reference proteome</keyword>
<gene>
    <name evidence="2" type="ORF">PHYBLDRAFT_61516</name>
</gene>
<dbReference type="InParanoid" id="A0A167QYC4"/>
<sequence>MKIIYTILALAISFRLGTADRVPGLVGAPTEENVKPLIAPPPEASLYDVFYAKGTRVYVCNPEKTGFQHWYNVQTHAELYPTRDEEPPFDKPGNQIALMSVAPLNQTQQMASPMTTYPVIMYYPDGSWVGTDHPLKTTSREPGRAERGDGANIDDHIERAAYTSTNGYLSHARYVVRLNSLNGQVPSHASCVTKGTLESRPFEAFFMFYTDEQGFSELNREQEIWQKMVAGLETIKLRIENPLYWVLKVAGI</sequence>
<dbReference type="Proteomes" id="UP000077315">
    <property type="component" value="Unassembled WGS sequence"/>
</dbReference>
<feature type="signal peptide" evidence="1">
    <location>
        <begin position="1"/>
        <end position="19"/>
    </location>
</feature>
<evidence type="ECO:0000313" key="2">
    <source>
        <dbReference type="EMBL" id="OAD80467.1"/>
    </source>
</evidence>
<dbReference type="AlphaFoldDB" id="A0A167QYC4"/>
<organism evidence="2 3">
    <name type="scientific">Phycomyces blakesleeanus (strain ATCC 8743b / DSM 1359 / FGSC 10004 / NBRC 33097 / NRRL 1555)</name>
    <dbReference type="NCBI Taxonomy" id="763407"/>
    <lineage>
        <taxon>Eukaryota</taxon>
        <taxon>Fungi</taxon>
        <taxon>Fungi incertae sedis</taxon>
        <taxon>Mucoromycota</taxon>
        <taxon>Mucoromycotina</taxon>
        <taxon>Mucoromycetes</taxon>
        <taxon>Mucorales</taxon>
        <taxon>Phycomycetaceae</taxon>
        <taxon>Phycomyces</taxon>
    </lineage>
</organism>